<evidence type="ECO:0000313" key="1">
    <source>
        <dbReference type="EMBL" id="WWA46603.1"/>
    </source>
</evidence>
<accession>A0ABZ2D0M1</accession>
<dbReference type="EMBL" id="CP144918">
    <property type="protein sequence ID" value="WWA46603.1"/>
    <property type="molecule type" value="Genomic_DNA"/>
</dbReference>
<keyword evidence="2" id="KW-1185">Reference proteome</keyword>
<sequence length="64" mass="6785">MTKLIYVADDLPGISRKRAGRGASLPLVRKPGESDLAARTLTREERGPIALFEGAPGAREPLAA</sequence>
<protein>
    <submittedName>
        <fullName evidence="1">Uncharacterized protein</fullName>
    </submittedName>
</protein>
<proteinExistence type="predicted"/>
<gene>
    <name evidence="1" type="ORF">V5F89_09990</name>
</gene>
<organism evidence="1 2">
    <name type="scientific">Pelagerythrobacter marensis</name>
    <dbReference type="NCBI Taxonomy" id="543877"/>
    <lineage>
        <taxon>Bacteria</taxon>
        <taxon>Pseudomonadati</taxon>
        <taxon>Pseudomonadota</taxon>
        <taxon>Alphaproteobacteria</taxon>
        <taxon>Sphingomonadales</taxon>
        <taxon>Erythrobacteraceae</taxon>
        <taxon>Pelagerythrobacter</taxon>
    </lineage>
</organism>
<dbReference type="RefSeq" id="WP_338445502.1">
    <property type="nucleotide sequence ID" value="NZ_CP144918.1"/>
</dbReference>
<evidence type="ECO:0000313" key="2">
    <source>
        <dbReference type="Proteomes" id="UP001335183"/>
    </source>
</evidence>
<dbReference type="Proteomes" id="UP001335183">
    <property type="component" value="Chromosome"/>
</dbReference>
<name>A0ABZ2D0M1_9SPHN</name>
<reference evidence="1 2" key="1">
    <citation type="submission" date="2024-02" db="EMBL/GenBank/DDBJ databases">
        <title>The whole genome sequence of five bacterial samples isolated from Abu Dhabi Sabkha-shore region.</title>
        <authorList>
            <person name="Sudalaimuthuasari N."/>
            <person name="Sarfraz B."/>
            <person name="Tuyisabe J.D."/>
            <person name="Mugisha Ntwali L.D.M."/>
            <person name="Ali A.I.A.A."/>
            <person name="Almansoori S.Z.A."/>
            <person name="Alajami H.S.A."/>
            <person name="Almeqbaali A.A.S."/>
            <person name="Kundu B."/>
            <person name="Saeed E.E."/>
            <person name="Sukumarinath V."/>
            <person name="Mishra A.K."/>
            <person name="Hazzouri K.M."/>
            <person name="Almaskari R."/>
            <person name="Sharma A.K."/>
            <person name="Amiri K.M.A."/>
        </authorList>
    </citation>
    <scope>NUCLEOTIDE SEQUENCE [LARGE SCALE GENOMIC DNA]</scope>
    <source>
        <strain evidence="2">kcgeb_sd</strain>
    </source>
</reference>